<evidence type="ECO:0000256" key="1">
    <source>
        <dbReference type="SAM" id="MobiDB-lite"/>
    </source>
</evidence>
<geneLocation type="plasmid" evidence="3">
    <name>pat</name>
</geneLocation>
<reference evidence="2 3" key="1">
    <citation type="journal article" date="2017" name="Genome Announc.">
        <title>Draft Genome Sequence of Agrobacterium tumefaciens Biovar 1 Strain 186, Isolated from Walnut.</title>
        <authorList>
            <person name="Poret-Peterson A.T."/>
            <person name="Bhatnagar S."/>
            <person name="McClean A.E."/>
            <person name="Kluepfel D.A."/>
        </authorList>
    </citation>
    <scope>NUCLEOTIDE SEQUENCE [LARGE SCALE GENOMIC DNA]</scope>
    <source>
        <strain evidence="2 3">186</strain>
    </source>
</reference>
<feature type="region of interest" description="Disordered" evidence="1">
    <location>
        <begin position="78"/>
        <end position="112"/>
    </location>
</feature>
<dbReference type="AlphaFoldDB" id="A0AAP9EA87"/>
<name>A0AAP9EA87_AGRTU</name>
<evidence type="ECO:0000313" key="2">
    <source>
        <dbReference type="EMBL" id="QDY97521.1"/>
    </source>
</evidence>
<evidence type="ECO:0000313" key="3">
    <source>
        <dbReference type="Proteomes" id="UP000222296"/>
    </source>
</evidence>
<keyword evidence="2" id="KW-0614">Plasmid</keyword>
<accession>A0AAP9EA87</accession>
<dbReference type="RefSeq" id="WP_144030956.1">
    <property type="nucleotide sequence ID" value="NZ_CP042276.1"/>
</dbReference>
<organism evidence="2 3">
    <name type="scientific">Agrobacterium tumefaciens</name>
    <dbReference type="NCBI Taxonomy" id="358"/>
    <lineage>
        <taxon>Bacteria</taxon>
        <taxon>Pseudomonadati</taxon>
        <taxon>Pseudomonadota</taxon>
        <taxon>Alphaproteobacteria</taxon>
        <taxon>Hyphomicrobiales</taxon>
        <taxon>Rhizobiaceae</taxon>
        <taxon>Rhizobium/Agrobacterium group</taxon>
        <taxon>Agrobacterium</taxon>
        <taxon>Agrobacterium tumefaciens complex</taxon>
    </lineage>
</organism>
<protein>
    <submittedName>
        <fullName evidence="2">Uncharacterized protein</fullName>
    </submittedName>
</protein>
<feature type="compositionally biased region" description="Basic residues" evidence="1">
    <location>
        <begin position="100"/>
        <end position="112"/>
    </location>
</feature>
<proteinExistence type="predicted"/>
<dbReference type="Proteomes" id="UP000222296">
    <property type="component" value="Plasmid pAt"/>
</dbReference>
<dbReference type="EMBL" id="CP042276">
    <property type="protein sequence ID" value="QDY97521.1"/>
    <property type="molecule type" value="Genomic_DNA"/>
</dbReference>
<gene>
    <name evidence="2" type="ORF">CG010_025425</name>
</gene>
<sequence length="112" mass="12234">MPSIEKPRFPANRRVVSLVYGGLRTFEFGITAEVFSLHRPEAESDWHTFQSVSLEDRILHASGGLAVAATATLADLHPAGTMSPTIDHKRQSAMSPPTKKANRGSRAAPRRL</sequence>